<reference evidence="2 3" key="1">
    <citation type="submission" date="2017-08" db="EMBL/GenBank/DDBJ databases">
        <title>Infants hospitalized years apart are colonized by the same room-sourced microbial strains.</title>
        <authorList>
            <person name="Brooks B."/>
            <person name="Olm M.R."/>
            <person name="Firek B.A."/>
            <person name="Baker R."/>
            <person name="Thomas B.C."/>
            <person name="Morowitz M.J."/>
            <person name="Banfield J.F."/>
        </authorList>
    </citation>
    <scope>NUCLEOTIDE SEQUENCE [LARGE SCALE GENOMIC DNA]</scope>
    <source>
        <strain evidence="2">S2_003_000_R2_11</strain>
    </source>
</reference>
<dbReference type="GO" id="GO:0016787">
    <property type="term" value="F:hydrolase activity"/>
    <property type="evidence" value="ECO:0007669"/>
    <property type="project" value="InterPro"/>
</dbReference>
<dbReference type="CDD" id="cd00838">
    <property type="entry name" value="MPP_superfamily"/>
    <property type="match status" value="1"/>
</dbReference>
<proteinExistence type="predicted"/>
<dbReference type="AlphaFoldDB" id="A0A2W5S3G9"/>
<organism evidence="2 3">
    <name type="scientific">Cereibacter sphaeroides</name>
    <name type="common">Rhodobacter sphaeroides</name>
    <dbReference type="NCBI Taxonomy" id="1063"/>
    <lineage>
        <taxon>Bacteria</taxon>
        <taxon>Pseudomonadati</taxon>
        <taxon>Pseudomonadota</taxon>
        <taxon>Alphaproteobacteria</taxon>
        <taxon>Rhodobacterales</taxon>
        <taxon>Paracoccaceae</taxon>
        <taxon>Cereibacter</taxon>
    </lineage>
</organism>
<protein>
    <submittedName>
        <fullName evidence="2">Metallophosphoesterase</fullName>
    </submittedName>
</protein>
<evidence type="ECO:0000313" key="3">
    <source>
        <dbReference type="Proteomes" id="UP000248975"/>
    </source>
</evidence>
<dbReference type="InterPro" id="IPR004843">
    <property type="entry name" value="Calcineurin-like_PHP"/>
</dbReference>
<sequence length="553" mass="60073">MIPPVAVIADAHFHDITGDFGFSGIEAGGRRLTLRSWAETATAGRAFNESGDALRYVLQQVRAQGVRHVVLLGDYTDDGQAENTRRLADYLGSQRDLRFYAIPGNHDVYGPSGKHTATRFLSADGRPVLVTSDPVLAATEPDAILTSAMRCDGQPEGLMPMAAFGLSRQPEYIHWETPFGASDRPDHRLYVAHSADGQVTRQLMDASYLVEPEDGLWLLMIDANIFEPRDGSWRIGQKRAIIDPAAAGWNALPRVKPFLLEWIADVRARADRCGKQLLTFSHYPALDPFQDGNGSEQALFGETVIARRSPRPEAAQALAATGVRLHVSGHIHAANDATIGTLREIALPSITGFPPAFAVLRSDEGDVSAKMIPIAEMPLDPGLMGVYRAEAAESDASLSETTFGPFLTAQMRARVLSRVVPRDWPSNIMAALPRCSALDLAALLVGGLTLDAQPDTDRVAKSVSPHGLTVDALANYALTDLVADWYLLRQAGALTEDAVSPDRIAICRYLVAEFADGKADPAIGAREFFARFLSVLAVSLQRLDDSQFRPAWR</sequence>
<dbReference type="SUPFAM" id="SSF56300">
    <property type="entry name" value="Metallo-dependent phosphatases"/>
    <property type="match status" value="1"/>
</dbReference>
<accession>A0A2W5S3G9</accession>
<dbReference type="Proteomes" id="UP000248975">
    <property type="component" value="Unassembled WGS sequence"/>
</dbReference>
<feature type="domain" description="Calcineurin-like phosphoesterase" evidence="1">
    <location>
        <begin position="4"/>
        <end position="110"/>
    </location>
</feature>
<dbReference type="EMBL" id="QFQS01000003">
    <property type="protein sequence ID" value="PZQ96616.1"/>
    <property type="molecule type" value="Genomic_DNA"/>
</dbReference>
<gene>
    <name evidence="2" type="ORF">DI533_13500</name>
</gene>
<dbReference type="InterPro" id="IPR029052">
    <property type="entry name" value="Metallo-depent_PP-like"/>
</dbReference>
<evidence type="ECO:0000259" key="1">
    <source>
        <dbReference type="Pfam" id="PF00149"/>
    </source>
</evidence>
<name>A0A2W5S3G9_CERSP</name>
<dbReference type="Pfam" id="PF00149">
    <property type="entry name" value="Metallophos"/>
    <property type="match status" value="1"/>
</dbReference>
<evidence type="ECO:0000313" key="2">
    <source>
        <dbReference type="EMBL" id="PZQ96616.1"/>
    </source>
</evidence>
<dbReference type="Gene3D" id="3.60.21.10">
    <property type="match status" value="2"/>
</dbReference>
<comment type="caution">
    <text evidence="2">The sequence shown here is derived from an EMBL/GenBank/DDBJ whole genome shotgun (WGS) entry which is preliminary data.</text>
</comment>